<dbReference type="PANTHER" id="PTHR48081">
    <property type="entry name" value="AB HYDROLASE SUPERFAMILY PROTEIN C4A8.06C"/>
    <property type="match status" value="1"/>
</dbReference>
<dbReference type="GO" id="GO:0016787">
    <property type="term" value="F:hydrolase activity"/>
    <property type="evidence" value="ECO:0007669"/>
    <property type="project" value="UniProtKB-KW"/>
</dbReference>
<reference evidence="2 3" key="1">
    <citation type="journal article" date="2023" name="Elife">
        <title>Identification of key yeast species and microbe-microbe interactions impacting larval growth of Drosophila in the wild.</title>
        <authorList>
            <person name="Mure A."/>
            <person name="Sugiura Y."/>
            <person name="Maeda R."/>
            <person name="Honda K."/>
            <person name="Sakurai N."/>
            <person name="Takahashi Y."/>
            <person name="Watada M."/>
            <person name="Katoh T."/>
            <person name="Gotoh A."/>
            <person name="Gotoh Y."/>
            <person name="Taniguchi I."/>
            <person name="Nakamura K."/>
            <person name="Hayashi T."/>
            <person name="Katayama T."/>
            <person name="Uemura T."/>
            <person name="Hattori Y."/>
        </authorList>
    </citation>
    <scope>NUCLEOTIDE SEQUENCE [LARGE SCALE GENOMIC DNA]</scope>
    <source>
        <strain evidence="2 3">SC-9</strain>
    </source>
</reference>
<accession>A0AAV5QIL7</accession>
<dbReference type="InterPro" id="IPR019436">
    <property type="entry name" value="Say1-like"/>
</dbReference>
<dbReference type="AlphaFoldDB" id="A0AAV5QIL7"/>
<name>A0AAV5QIL7_9ASCO</name>
<keyword evidence="3" id="KW-1185">Reference proteome</keyword>
<protein>
    <submittedName>
        <fullName evidence="2">Steryl deacetylase</fullName>
    </submittedName>
</protein>
<dbReference type="EMBL" id="BTFZ01000002">
    <property type="protein sequence ID" value="GMM34521.1"/>
    <property type="molecule type" value="Genomic_DNA"/>
</dbReference>
<dbReference type="Proteomes" id="UP001360560">
    <property type="component" value="Unassembled WGS sequence"/>
</dbReference>
<gene>
    <name evidence="2" type="ORF">DASC09_018460</name>
</gene>
<dbReference type="InterPro" id="IPR029058">
    <property type="entry name" value="AB_hydrolase_fold"/>
</dbReference>
<dbReference type="Pfam" id="PF10340">
    <property type="entry name" value="Say1_Mug180"/>
    <property type="match status" value="1"/>
</dbReference>
<evidence type="ECO:0000313" key="2">
    <source>
        <dbReference type="EMBL" id="GMM34521.1"/>
    </source>
</evidence>
<evidence type="ECO:0000313" key="3">
    <source>
        <dbReference type="Proteomes" id="UP001360560"/>
    </source>
</evidence>
<organism evidence="2 3">
    <name type="scientific">Saccharomycopsis crataegensis</name>
    <dbReference type="NCBI Taxonomy" id="43959"/>
    <lineage>
        <taxon>Eukaryota</taxon>
        <taxon>Fungi</taxon>
        <taxon>Dikarya</taxon>
        <taxon>Ascomycota</taxon>
        <taxon>Saccharomycotina</taxon>
        <taxon>Saccharomycetes</taxon>
        <taxon>Saccharomycopsidaceae</taxon>
        <taxon>Saccharomycopsis</taxon>
    </lineage>
</organism>
<dbReference type="PANTHER" id="PTHR48081:SF31">
    <property type="entry name" value="STERYL ACETYL HYDROLASE MUG81-RELATED"/>
    <property type="match status" value="1"/>
</dbReference>
<proteinExistence type="predicted"/>
<dbReference type="SUPFAM" id="SSF53474">
    <property type="entry name" value="alpha/beta-Hydrolases"/>
    <property type="match status" value="1"/>
</dbReference>
<dbReference type="GeneID" id="90072500"/>
<keyword evidence="1" id="KW-0378">Hydrolase</keyword>
<evidence type="ECO:0000256" key="1">
    <source>
        <dbReference type="ARBA" id="ARBA00022801"/>
    </source>
</evidence>
<comment type="caution">
    <text evidence="2">The sequence shown here is derived from an EMBL/GenBank/DDBJ whole genome shotgun (WGS) entry which is preliminary data.</text>
</comment>
<sequence length="340" mass="37252">MTEPSSTSPKIAPVGPPKPGQSIPEYTMLVAGWLRENFMAGVHVSEVAANDPHIGIAGAMEMISPVAKDFPNFNKPLKIPGLKDDQVSWFVEAEHRTENDPVIIYIHGGGYAFGIYPSMLECLQLVYEGAANPRLSILVLDYTLSGSGGVYPQQLIESSLVYNALCKTSNNIWLMGDSAGAHASLSLVRHIHYPEESLPVIDKGNLPKGLILISPWVNLHPTFSGSYKEYLGQDSLTSTILCQMGELFQPDTDLVDSELLNHYKASKVDWDAILPKHSNIFVSLGQKEVLRDDIEAFIKLAKLQDATVYSQPDGTHDESAFFPGQTPLTGEIIKFVKSIV</sequence>
<dbReference type="Gene3D" id="3.40.50.1820">
    <property type="entry name" value="alpha/beta hydrolase"/>
    <property type="match status" value="1"/>
</dbReference>
<dbReference type="RefSeq" id="XP_064851521.1">
    <property type="nucleotide sequence ID" value="XM_064995449.1"/>
</dbReference>
<dbReference type="InterPro" id="IPR050300">
    <property type="entry name" value="GDXG_lipolytic_enzyme"/>
</dbReference>